<feature type="compositionally biased region" description="Polar residues" evidence="1">
    <location>
        <begin position="33"/>
        <end position="61"/>
    </location>
</feature>
<dbReference type="EMBL" id="JBANMG010000001">
    <property type="protein sequence ID" value="KAK6957715.1"/>
    <property type="molecule type" value="Genomic_DNA"/>
</dbReference>
<sequence length="162" mass="17540">MLRHSISQVFGSKHPALSPRENDGIGRQPRPLDTTSQLSAQIPNRESGNTFPNVSSLNSSPEPLYSQEPIAMPMPNPVPAPAVQPLPLPGHNPQNFVVSVPAPAALRTMGMDASSLHPVFFTERLRRSPFVGDTAGVTNPVAYGYSYQETQRRIDGTVPSML</sequence>
<evidence type="ECO:0000256" key="1">
    <source>
        <dbReference type="SAM" id="MobiDB-lite"/>
    </source>
</evidence>
<proteinExistence type="predicted"/>
<dbReference type="AlphaFoldDB" id="A0AAX6MYN1"/>
<accession>A0AAX6MYN1</accession>
<gene>
    <name evidence="2" type="ORF">Daesc_000503</name>
</gene>
<feature type="region of interest" description="Disordered" evidence="1">
    <location>
        <begin position="1"/>
        <end position="77"/>
    </location>
</feature>
<evidence type="ECO:0000313" key="3">
    <source>
        <dbReference type="Proteomes" id="UP001369815"/>
    </source>
</evidence>
<organism evidence="2 3">
    <name type="scientific">Daldinia eschscholtzii</name>
    <dbReference type="NCBI Taxonomy" id="292717"/>
    <lineage>
        <taxon>Eukaryota</taxon>
        <taxon>Fungi</taxon>
        <taxon>Dikarya</taxon>
        <taxon>Ascomycota</taxon>
        <taxon>Pezizomycotina</taxon>
        <taxon>Sordariomycetes</taxon>
        <taxon>Xylariomycetidae</taxon>
        <taxon>Xylariales</taxon>
        <taxon>Hypoxylaceae</taxon>
        <taxon>Daldinia</taxon>
    </lineage>
</organism>
<name>A0AAX6MYN1_9PEZI</name>
<evidence type="ECO:0000313" key="2">
    <source>
        <dbReference type="EMBL" id="KAK6957715.1"/>
    </source>
</evidence>
<feature type="compositionally biased region" description="Polar residues" evidence="1">
    <location>
        <begin position="1"/>
        <end position="10"/>
    </location>
</feature>
<protein>
    <submittedName>
        <fullName evidence="2">Uncharacterized protein</fullName>
    </submittedName>
</protein>
<dbReference type="Proteomes" id="UP001369815">
    <property type="component" value="Unassembled WGS sequence"/>
</dbReference>
<keyword evidence="3" id="KW-1185">Reference proteome</keyword>
<reference evidence="2 3" key="1">
    <citation type="journal article" date="2024" name="Front Chem Biol">
        <title>Unveiling the potential of Daldinia eschscholtzii MFLUCC 19-0629 through bioactivity and bioinformatics studies for enhanced sustainable agriculture production.</title>
        <authorList>
            <person name="Brooks S."/>
            <person name="Weaver J.A."/>
            <person name="Klomchit A."/>
            <person name="Alharthi S.A."/>
            <person name="Onlamun T."/>
            <person name="Nurani R."/>
            <person name="Vong T.K."/>
            <person name="Alberti F."/>
            <person name="Greco C."/>
        </authorList>
    </citation>
    <scope>NUCLEOTIDE SEQUENCE [LARGE SCALE GENOMIC DNA]</scope>
    <source>
        <strain evidence="2">MFLUCC 19-0629</strain>
    </source>
</reference>
<comment type="caution">
    <text evidence="2">The sequence shown here is derived from an EMBL/GenBank/DDBJ whole genome shotgun (WGS) entry which is preliminary data.</text>
</comment>